<evidence type="ECO:0000256" key="1">
    <source>
        <dbReference type="ARBA" id="ARBA00022801"/>
    </source>
</evidence>
<dbReference type="GO" id="GO:0016746">
    <property type="term" value="F:acyltransferase activity"/>
    <property type="evidence" value="ECO:0007669"/>
    <property type="project" value="UniProtKB-KW"/>
</dbReference>
<organism evidence="3 4">
    <name type="scientific">Ketogulonicigenium vulgare (strain WSH-001)</name>
    <dbReference type="NCBI Taxonomy" id="759362"/>
    <lineage>
        <taxon>Bacteria</taxon>
        <taxon>Pseudomonadati</taxon>
        <taxon>Pseudomonadota</taxon>
        <taxon>Alphaproteobacteria</taxon>
        <taxon>Rhodobacterales</taxon>
        <taxon>Roseobacteraceae</taxon>
        <taxon>Ketogulonicigenium</taxon>
    </lineage>
</organism>
<dbReference type="OrthoDB" id="9808398at2"/>
<dbReference type="AlphaFoldDB" id="F9Y3E6"/>
<dbReference type="EMBL" id="CP002018">
    <property type="protein sequence ID" value="AEM41566.1"/>
    <property type="molecule type" value="Genomic_DNA"/>
</dbReference>
<dbReference type="GO" id="GO:0016787">
    <property type="term" value="F:hydrolase activity"/>
    <property type="evidence" value="ECO:0007669"/>
    <property type="project" value="UniProtKB-KW"/>
</dbReference>
<keyword evidence="4" id="KW-1185">Reference proteome</keyword>
<protein>
    <submittedName>
        <fullName evidence="3">Hydrolases or acyltransferases (Alpha/beta hydrolase superfamily)</fullName>
    </submittedName>
</protein>
<evidence type="ECO:0000313" key="4">
    <source>
        <dbReference type="Proteomes" id="UP000000692"/>
    </source>
</evidence>
<dbReference type="InterPro" id="IPR000073">
    <property type="entry name" value="AB_hydrolase_1"/>
</dbReference>
<dbReference type="InterPro" id="IPR029058">
    <property type="entry name" value="AB_hydrolase_fold"/>
</dbReference>
<reference evidence="3 4" key="1">
    <citation type="journal article" date="2011" name="J. Bacteriol.">
        <title>Complete genome sequence of the industrial strain Ketogulonicigenium vulgare WSH-001.</title>
        <authorList>
            <person name="Liu L."/>
            <person name="Li Y."/>
            <person name="Zhang J."/>
            <person name="Zhou Z."/>
            <person name="Liu J."/>
            <person name="Li X."/>
            <person name="Zhou J."/>
            <person name="Du G."/>
            <person name="Wang L."/>
            <person name="Chen J."/>
        </authorList>
    </citation>
    <scope>NUCLEOTIDE SEQUENCE [LARGE SCALE GENOMIC DNA]</scope>
    <source>
        <strain evidence="3 4">WSH-001</strain>
    </source>
</reference>
<evidence type="ECO:0000313" key="3">
    <source>
        <dbReference type="EMBL" id="AEM41566.1"/>
    </source>
</evidence>
<name>F9Y3E6_KETVW</name>
<proteinExistence type="predicted"/>
<gene>
    <name evidence="3" type="ordered locus">KVU_1727</name>
</gene>
<keyword evidence="3" id="KW-0808">Transferase</keyword>
<dbReference type="RefSeq" id="WP_013384927.1">
    <property type="nucleotide sequence ID" value="NC_017384.1"/>
</dbReference>
<dbReference type="KEGG" id="kvl:KVU_1727"/>
<accession>F9Y3E6</accession>
<dbReference type="eggNOG" id="COG1073">
    <property type="taxonomic scope" value="Bacteria"/>
</dbReference>
<dbReference type="PANTHER" id="PTHR46118">
    <property type="entry name" value="PROTEIN ABHD11"/>
    <property type="match status" value="1"/>
</dbReference>
<dbReference type="SUPFAM" id="SSF53474">
    <property type="entry name" value="alpha/beta-Hydrolases"/>
    <property type="match status" value="1"/>
</dbReference>
<dbReference type="PATRIC" id="fig|759362.5.peg.1783"/>
<evidence type="ECO:0000259" key="2">
    <source>
        <dbReference type="Pfam" id="PF12697"/>
    </source>
</evidence>
<feature type="domain" description="AB hydrolase-1" evidence="2">
    <location>
        <begin position="16"/>
        <end position="243"/>
    </location>
</feature>
<dbReference type="Pfam" id="PF12697">
    <property type="entry name" value="Abhydrolase_6"/>
    <property type="match status" value="1"/>
</dbReference>
<sequence length="264" mass="28771">MLNTITHGEPGTRRPILIAHGLFGSGRNWGVIARRLAAEGRQVIAVDMRNHGSSPWYPDHNYFAMAQDLAQVIEDKLGSRADVIGHSMGGKAAMMLALTRPELVDRLVVADIAPVTYGHSHIASINAMQAVDLDAVSTRAEAAAALGMDSDTTGLLLQSLDLPHKRWKLNLETLGREVRTISGFPQTGLTYGGHTLFLRGALSDYVLPEHRDTIRAMFTRPHFAKLPGAGHWLQAEKPTEFFNAVSAFLCKDFEPAMQPAPAMA</sequence>
<dbReference type="HOGENOM" id="CLU_020336_53_1_5"/>
<dbReference type="Gene3D" id="3.40.50.1820">
    <property type="entry name" value="alpha/beta hydrolase"/>
    <property type="match status" value="1"/>
</dbReference>
<dbReference type="PRINTS" id="PR00111">
    <property type="entry name" value="ABHYDROLASE"/>
</dbReference>
<dbReference type="Proteomes" id="UP000000692">
    <property type="component" value="Chromosome"/>
</dbReference>
<dbReference type="PANTHER" id="PTHR46118:SF4">
    <property type="entry name" value="PROTEIN ABHD11"/>
    <property type="match status" value="1"/>
</dbReference>
<keyword evidence="3" id="KW-0012">Acyltransferase</keyword>
<keyword evidence="1 3" id="KW-0378">Hydrolase</keyword>